<dbReference type="InterPro" id="IPR017938">
    <property type="entry name" value="Riboflavin_synthase-like_b-brl"/>
</dbReference>
<dbReference type="AlphaFoldDB" id="A0A7T2S7Q5"/>
<dbReference type="InterPro" id="IPR006058">
    <property type="entry name" value="2Fe2S_fd_BS"/>
</dbReference>
<protein>
    <submittedName>
        <fullName evidence="11">Oxidoreductase</fullName>
    </submittedName>
</protein>
<keyword evidence="8" id="KW-0411">Iron-sulfur</keyword>
<dbReference type="GO" id="GO:0051537">
    <property type="term" value="F:2 iron, 2 sulfur cluster binding"/>
    <property type="evidence" value="ECO:0007669"/>
    <property type="project" value="UniProtKB-KW"/>
</dbReference>
<dbReference type="Gene3D" id="2.40.30.10">
    <property type="entry name" value="Translation factors"/>
    <property type="match status" value="1"/>
</dbReference>
<dbReference type="Gene3D" id="3.10.20.30">
    <property type="match status" value="1"/>
</dbReference>
<dbReference type="GO" id="GO:0046872">
    <property type="term" value="F:metal ion binding"/>
    <property type="evidence" value="ECO:0007669"/>
    <property type="project" value="UniProtKB-KW"/>
</dbReference>
<dbReference type="GO" id="GO:0016491">
    <property type="term" value="F:oxidoreductase activity"/>
    <property type="evidence" value="ECO:0007669"/>
    <property type="project" value="UniProtKB-KW"/>
</dbReference>
<keyword evidence="5" id="KW-0479">Metal-binding</keyword>
<sequence>MEPDLKLCVVDKRLIAESIVLLELHAVGAGLLPAFTAGAHLQLDLPGGLSRAYSLCNDPEERHRYQLAVHLDPMSRGGSRAVHENIHQGDLLQARGPTNLFALDEAAPHSVLVAGGIGITPMLAMARRLQHLGRSWELHYANRKPARCAFREELTVGPLAACSRLYFDDAEPARQLDLDRLLGAPRAGAHLYVCGPAGLIDTALSTARAMGWGEERLHSERFSAQPLEVAGARAFKLVLVRSGLTLDVPADRSVMSVVHEAGVDLPASCEQGVCGTCITDVLEGRPDHRDQCLDEAMRERCFTPCCSRSLDAVLRIDL</sequence>
<gene>
    <name evidence="11" type="ORF">I6G66_10325</name>
</gene>
<keyword evidence="7" id="KW-0408">Iron</keyword>
<dbReference type="CDD" id="cd00207">
    <property type="entry name" value="fer2"/>
    <property type="match status" value="1"/>
</dbReference>
<dbReference type="SUPFAM" id="SSF54292">
    <property type="entry name" value="2Fe-2S ferredoxin-like"/>
    <property type="match status" value="1"/>
</dbReference>
<feature type="domain" description="FAD-binding FR-type" evidence="10">
    <location>
        <begin position="2"/>
        <end position="104"/>
    </location>
</feature>
<evidence type="ECO:0000259" key="9">
    <source>
        <dbReference type="PROSITE" id="PS51085"/>
    </source>
</evidence>
<evidence type="ECO:0000313" key="11">
    <source>
        <dbReference type="EMBL" id="QPS10358.1"/>
    </source>
</evidence>
<dbReference type="PANTHER" id="PTHR47354:SF1">
    <property type="entry name" value="CARNITINE MONOOXYGENASE REDUCTASE SUBUNIT"/>
    <property type="match status" value="1"/>
</dbReference>
<evidence type="ECO:0000256" key="3">
    <source>
        <dbReference type="ARBA" id="ARBA00022643"/>
    </source>
</evidence>
<dbReference type="Pfam" id="PF00111">
    <property type="entry name" value="Fer2"/>
    <property type="match status" value="1"/>
</dbReference>
<dbReference type="InterPro" id="IPR050415">
    <property type="entry name" value="MRET"/>
</dbReference>
<dbReference type="Proteomes" id="UP000594778">
    <property type="component" value="Chromosome"/>
</dbReference>
<dbReference type="InterPro" id="IPR001041">
    <property type="entry name" value="2Fe-2S_ferredoxin-type"/>
</dbReference>
<evidence type="ECO:0000256" key="5">
    <source>
        <dbReference type="ARBA" id="ARBA00022723"/>
    </source>
</evidence>
<dbReference type="CDD" id="cd06185">
    <property type="entry name" value="PDR_like"/>
    <property type="match status" value="1"/>
</dbReference>
<dbReference type="Gene3D" id="3.40.50.80">
    <property type="entry name" value="Nucleotide-binding domain of ferredoxin-NADP reductase (FNR) module"/>
    <property type="match status" value="1"/>
</dbReference>
<keyword evidence="3" id="KW-0288">FMN</keyword>
<dbReference type="PROSITE" id="PS00197">
    <property type="entry name" value="2FE2S_FER_1"/>
    <property type="match status" value="1"/>
</dbReference>
<organism evidence="11 12">
    <name type="scientific">Delftia acidovorans</name>
    <name type="common">Pseudomonas acidovorans</name>
    <name type="synonym">Comamonas acidovorans</name>
    <dbReference type="NCBI Taxonomy" id="80866"/>
    <lineage>
        <taxon>Bacteria</taxon>
        <taxon>Pseudomonadati</taxon>
        <taxon>Pseudomonadota</taxon>
        <taxon>Betaproteobacteria</taxon>
        <taxon>Burkholderiales</taxon>
        <taxon>Comamonadaceae</taxon>
        <taxon>Delftia</taxon>
    </lineage>
</organism>
<dbReference type="Pfam" id="PF22290">
    <property type="entry name" value="DmmA-like_N"/>
    <property type="match status" value="1"/>
</dbReference>
<feature type="domain" description="2Fe-2S ferredoxin-type" evidence="9">
    <location>
        <begin position="235"/>
        <end position="318"/>
    </location>
</feature>
<evidence type="ECO:0000256" key="6">
    <source>
        <dbReference type="ARBA" id="ARBA00023002"/>
    </source>
</evidence>
<comment type="cofactor">
    <cofactor evidence="1">
        <name>FMN</name>
        <dbReference type="ChEBI" id="CHEBI:58210"/>
    </cofactor>
</comment>
<name>A0A7T2S7Q5_DELAC</name>
<dbReference type="InterPro" id="IPR036010">
    <property type="entry name" value="2Fe-2S_ferredoxin-like_sf"/>
</dbReference>
<proteinExistence type="predicted"/>
<dbReference type="SUPFAM" id="SSF52343">
    <property type="entry name" value="Ferredoxin reductase-like, C-terminal NADP-linked domain"/>
    <property type="match status" value="1"/>
</dbReference>
<evidence type="ECO:0000256" key="2">
    <source>
        <dbReference type="ARBA" id="ARBA00022630"/>
    </source>
</evidence>
<dbReference type="RefSeq" id="WP_197956892.1">
    <property type="nucleotide sequence ID" value="NZ_CP065668.1"/>
</dbReference>
<accession>A0A7T2S7Q5</accession>
<dbReference type="PANTHER" id="PTHR47354">
    <property type="entry name" value="NADH OXIDOREDUCTASE HCR"/>
    <property type="match status" value="1"/>
</dbReference>
<dbReference type="InterPro" id="IPR054582">
    <property type="entry name" value="DmmA-like_N"/>
</dbReference>
<dbReference type="InterPro" id="IPR012675">
    <property type="entry name" value="Beta-grasp_dom_sf"/>
</dbReference>
<dbReference type="PROSITE" id="PS51085">
    <property type="entry name" value="2FE2S_FER_2"/>
    <property type="match status" value="1"/>
</dbReference>
<evidence type="ECO:0000256" key="8">
    <source>
        <dbReference type="ARBA" id="ARBA00023014"/>
    </source>
</evidence>
<dbReference type="InterPro" id="IPR017927">
    <property type="entry name" value="FAD-bd_FR_type"/>
</dbReference>
<dbReference type="PRINTS" id="PR00409">
    <property type="entry name" value="PHDIOXRDTASE"/>
</dbReference>
<dbReference type="InterPro" id="IPR039261">
    <property type="entry name" value="FNR_nucleotide-bd"/>
</dbReference>
<evidence type="ECO:0000259" key="10">
    <source>
        <dbReference type="PROSITE" id="PS51384"/>
    </source>
</evidence>
<keyword evidence="4" id="KW-0001">2Fe-2S</keyword>
<reference evidence="11 12" key="1">
    <citation type="submission" date="2020-12" db="EMBL/GenBank/DDBJ databases">
        <title>FDA dAtabase for Regulatory Grade micrObial Sequences (FDA-ARGOS): Supporting development and validation of Infectious Disease Dx tests.</title>
        <authorList>
            <person name="Sproer C."/>
            <person name="Gronow S."/>
            <person name="Severitt S."/>
            <person name="Schroder I."/>
            <person name="Tallon L."/>
            <person name="Sadzewicz L."/>
            <person name="Zhao X."/>
            <person name="Boylan J."/>
            <person name="Ott S."/>
            <person name="Bowen H."/>
            <person name="Vavikolanu K."/>
            <person name="Mehta A."/>
            <person name="Aluvathingal J."/>
            <person name="Nadendla S."/>
            <person name="Lowell S."/>
            <person name="Myers T."/>
            <person name="Yan Y."/>
            <person name="Sichtig H."/>
        </authorList>
    </citation>
    <scope>NUCLEOTIDE SEQUENCE [LARGE SCALE GENOMIC DNA]</scope>
    <source>
        <strain evidence="11 12">FDAARGOS_909</strain>
    </source>
</reference>
<evidence type="ECO:0000256" key="1">
    <source>
        <dbReference type="ARBA" id="ARBA00001917"/>
    </source>
</evidence>
<evidence type="ECO:0000313" key="12">
    <source>
        <dbReference type="Proteomes" id="UP000594778"/>
    </source>
</evidence>
<dbReference type="PROSITE" id="PS51384">
    <property type="entry name" value="FAD_FR"/>
    <property type="match status" value="1"/>
</dbReference>
<evidence type="ECO:0000256" key="4">
    <source>
        <dbReference type="ARBA" id="ARBA00022714"/>
    </source>
</evidence>
<dbReference type="EMBL" id="CP065668">
    <property type="protein sequence ID" value="QPS10358.1"/>
    <property type="molecule type" value="Genomic_DNA"/>
</dbReference>
<keyword evidence="2" id="KW-0285">Flavoprotein</keyword>
<dbReference type="SUPFAM" id="SSF63380">
    <property type="entry name" value="Riboflavin synthase domain-like"/>
    <property type="match status" value="1"/>
</dbReference>
<evidence type="ECO:0000256" key="7">
    <source>
        <dbReference type="ARBA" id="ARBA00023004"/>
    </source>
</evidence>
<keyword evidence="6" id="KW-0560">Oxidoreductase</keyword>